<reference evidence="2 3" key="1">
    <citation type="submission" date="2019-07" db="EMBL/GenBank/DDBJ databases">
        <title>Genomic analysis of Lentibacillus sp. NKC851-2.</title>
        <authorList>
            <person name="Oh Y.J."/>
        </authorList>
    </citation>
    <scope>NUCLEOTIDE SEQUENCE [LARGE SCALE GENOMIC DNA]</scope>
    <source>
        <strain evidence="2 3">NKC851-2</strain>
    </source>
</reference>
<accession>A0A549YKY0</accession>
<dbReference type="EMBL" id="VJMZ01000001">
    <property type="protein sequence ID" value="TRM12535.1"/>
    <property type="molecule type" value="Genomic_DNA"/>
</dbReference>
<dbReference type="AlphaFoldDB" id="A0A549YKY0"/>
<dbReference type="Proteomes" id="UP000319280">
    <property type="component" value="Unassembled WGS sequence"/>
</dbReference>
<evidence type="ECO:0000313" key="2">
    <source>
        <dbReference type="EMBL" id="TRM12535.1"/>
    </source>
</evidence>
<comment type="caution">
    <text evidence="2">The sequence shown here is derived from an EMBL/GenBank/DDBJ whole genome shotgun (WGS) entry which is preliminary data.</text>
</comment>
<evidence type="ECO:0000256" key="1">
    <source>
        <dbReference type="SAM" id="Phobius"/>
    </source>
</evidence>
<keyword evidence="1" id="KW-0812">Transmembrane</keyword>
<sequence length="48" mass="5530">MGSLQQKNERSSEKDQSPNLKGTFISVMLLGVFIIVSWVGVYIFYMMR</sequence>
<keyword evidence="3" id="KW-1185">Reference proteome</keyword>
<keyword evidence="1" id="KW-1133">Transmembrane helix</keyword>
<feature type="transmembrane region" description="Helical" evidence="1">
    <location>
        <begin position="24"/>
        <end position="45"/>
    </location>
</feature>
<organism evidence="2 3">
    <name type="scientific">Lentibacillus cibarius</name>
    <dbReference type="NCBI Taxonomy" id="2583219"/>
    <lineage>
        <taxon>Bacteria</taxon>
        <taxon>Bacillati</taxon>
        <taxon>Bacillota</taxon>
        <taxon>Bacilli</taxon>
        <taxon>Bacillales</taxon>
        <taxon>Bacillaceae</taxon>
        <taxon>Lentibacillus</taxon>
    </lineage>
</organism>
<dbReference type="RefSeq" id="WP_142791500.1">
    <property type="nucleotide sequence ID" value="NZ_VJMZ01000001.1"/>
</dbReference>
<keyword evidence="1" id="KW-0472">Membrane</keyword>
<proteinExistence type="predicted"/>
<protein>
    <submittedName>
        <fullName evidence="2">Cytochrome c oxidase subunit 2A</fullName>
    </submittedName>
</protein>
<evidence type="ECO:0000313" key="3">
    <source>
        <dbReference type="Proteomes" id="UP000319280"/>
    </source>
</evidence>
<name>A0A549YKY0_9BACI</name>
<gene>
    <name evidence="2" type="ORF">FH966_12970</name>
</gene>